<keyword evidence="7" id="KW-1005">Bacterial flagellum biogenesis</keyword>
<keyword evidence="9" id="KW-0969">Cilium</keyword>
<evidence type="ECO:0000256" key="7">
    <source>
        <dbReference type="RuleBase" id="RU362063"/>
    </source>
</evidence>
<dbReference type="Pfam" id="PF13144">
    <property type="entry name" value="ChapFlgA"/>
    <property type="match status" value="1"/>
</dbReference>
<evidence type="ECO:0000256" key="6">
    <source>
        <dbReference type="ARBA" id="ARBA00025643"/>
    </source>
</evidence>
<dbReference type="RefSeq" id="WP_164649445.1">
    <property type="nucleotide sequence ID" value="NZ_CP047475.1"/>
</dbReference>
<organism evidence="9 10">
    <name type="scientific">Vibrio astriarenae</name>
    <dbReference type="NCBI Taxonomy" id="1481923"/>
    <lineage>
        <taxon>Bacteria</taxon>
        <taxon>Pseudomonadati</taxon>
        <taxon>Pseudomonadota</taxon>
        <taxon>Gammaproteobacteria</taxon>
        <taxon>Vibrionales</taxon>
        <taxon>Vibrionaceae</taxon>
        <taxon>Vibrio</taxon>
    </lineage>
</organism>
<evidence type="ECO:0000313" key="10">
    <source>
        <dbReference type="Proteomes" id="UP000464262"/>
    </source>
</evidence>
<dbReference type="Proteomes" id="UP000464262">
    <property type="component" value="Chromosome 1"/>
</dbReference>
<keyword evidence="5 7" id="KW-0574">Periplasm</keyword>
<dbReference type="PANTHER" id="PTHR36307:SF1">
    <property type="entry name" value="FLAGELLA BASAL BODY P-RING FORMATION PROTEIN FLGA"/>
    <property type="match status" value="1"/>
</dbReference>
<comment type="subcellular location">
    <subcellularLocation>
        <location evidence="1 7">Periplasm</location>
    </subcellularLocation>
</comment>
<evidence type="ECO:0000259" key="8">
    <source>
        <dbReference type="SMART" id="SM00858"/>
    </source>
</evidence>
<dbReference type="InterPro" id="IPR013974">
    <property type="entry name" value="SAF"/>
</dbReference>
<dbReference type="GO" id="GO:0042597">
    <property type="term" value="C:periplasmic space"/>
    <property type="evidence" value="ECO:0007669"/>
    <property type="project" value="UniProtKB-SubCell"/>
</dbReference>
<accession>A0A7Z2T569</accession>
<dbReference type="Gene3D" id="2.30.30.760">
    <property type="match status" value="1"/>
</dbReference>
<dbReference type="InterPro" id="IPR017585">
    <property type="entry name" value="SAF_FlgA"/>
</dbReference>
<dbReference type="KEGG" id="vas:GT360_14040"/>
<keyword evidence="9" id="KW-0966">Cell projection</keyword>
<dbReference type="SMART" id="SM00858">
    <property type="entry name" value="SAF"/>
    <property type="match status" value="1"/>
</dbReference>
<feature type="chain" id="PRO_5031606468" description="Flagella basal body P-ring formation protein FlgA" evidence="7">
    <location>
        <begin position="23"/>
        <end position="243"/>
    </location>
</feature>
<keyword evidence="4 7" id="KW-0732">Signal</keyword>
<reference evidence="9 10" key="1">
    <citation type="submission" date="2020-01" db="EMBL/GenBank/DDBJ databases">
        <title>Whole genome and functional gene identification of agarase of Vibrio HN897.</title>
        <authorList>
            <person name="Liu Y."/>
            <person name="Zhao Z."/>
        </authorList>
    </citation>
    <scope>NUCLEOTIDE SEQUENCE [LARGE SCALE GENOMIC DNA]</scope>
    <source>
        <strain evidence="9 10">HN897</strain>
    </source>
</reference>
<comment type="function">
    <text evidence="6 7">Involved in the assembly process of the P-ring formation. It may associate with FlgF on the rod constituting a structure essential for the P-ring assembly or may act as a modulator protein for the P-ring assembly.</text>
</comment>
<dbReference type="GO" id="GO:0044780">
    <property type="term" value="P:bacterial-type flagellum assembly"/>
    <property type="evidence" value="ECO:0007669"/>
    <property type="project" value="InterPro"/>
</dbReference>
<name>A0A7Z2T569_9VIBR</name>
<dbReference type="CDD" id="cd11614">
    <property type="entry name" value="SAF_CpaB_FlgA_like"/>
    <property type="match status" value="1"/>
</dbReference>
<dbReference type="PANTHER" id="PTHR36307">
    <property type="entry name" value="FLAGELLA BASAL BODY P-RING FORMATION PROTEIN FLGA"/>
    <property type="match status" value="1"/>
</dbReference>
<evidence type="ECO:0000256" key="3">
    <source>
        <dbReference type="ARBA" id="ARBA00014754"/>
    </source>
</evidence>
<evidence type="ECO:0000256" key="4">
    <source>
        <dbReference type="ARBA" id="ARBA00022729"/>
    </source>
</evidence>
<dbReference type="AlphaFoldDB" id="A0A7Z2T569"/>
<proteinExistence type="inferred from homology"/>
<comment type="similarity">
    <text evidence="2 7">Belongs to the FlgA family.</text>
</comment>
<evidence type="ECO:0000256" key="2">
    <source>
        <dbReference type="ARBA" id="ARBA00010474"/>
    </source>
</evidence>
<sequence length="243" mass="27425">MRNKRLLVSAFMLVFVSPFTLAKSDIDTTKNEKISQVLKGDVMRQVEHMTKRNQWTLSKQTLSTTLPSGSHRLSCEQPLTVERRDKRRLPAGNLRYRVNCPDDEGWSIQAQAYFDASVPVVYAKQTIAKDKVLFSDDIEIRSMSLARMNRDFVSQPSRLIGQRAQRQLRQGKVIAPERVSAPYVIHRGEQVVMIAQGTNFSTSTAGVALESGYERQQIRVRNTSSGNVINAIVIEPGKVKSIF</sequence>
<dbReference type="EMBL" id="CP047475">
    <property type="protein sequence ID" value="QIA64542.1"/>
    <property type="molecule type" value="Genomic_DNA"/>
</dbReference>
<protein>
    <recommendedName>
        <fullName evidence="3 7">Flagella basal body P-ring formation protein FlgA</fullName>
    </recommendedName>
</protein>
<dbReference type="InterPro" id="IPR039246">
    <property type="entry name" value="Flagellar_FlgA"/>
</dbReference>
<keyword evidence="9" id="KW-0282">Flagellum</keyword>
<keyword evidence="10" id="KW-1185">Reference proteome</keyword>
<feature type="signal peptide" evidence="7">
    <location>
        <begin position="1"/>
        <end position="22"/>
    </location>
</feature>
<dbReference type="NCBIfam" id="TIGR03170">
    <property type="entry name" value="flgA_cterm"/>
    <property type="match status" value="1"/>
</dbReference>
<dbReference type="Gene3D" id="3.90.1210.10">
    <property type="entry name" value="Antifreeze-like/N-acetylneuraminic acid synthase C-terminal domain"/>
    <property type="match status" value="1"/>
</dbReference>
<feature type="domain" description="SAF" evidence="8">
    <location>
        <begin position="118"/>
        <end position="180"/>
    </location>
</feature>
<gene>
    <name evidence="9" type="primary">flgA</name>
    <name evidence="9" type="ORF">GT360_14040</name>
</gene>
<evidence type="ECO:0000256" key="5">
    <source>
        <dbReference type="ARBA" id="ARBA00022764"/>
    </source>
</evidence>
<evidence type="ECO:0000313" key="9">
    <source>
        <dbReference type="EMBL" id="QIA64542.1"/>
    </source>
</evidence>
<evidence type="ECO:0000256" key="1">
    <source>
        <dbReference type="ARBA" id="ARBA00004418"/>
    </source>
</evidence>